<keyword evidence="9" id="KW-1185">Reference proteome</keyword>
<dbReference type="Pfam" id="PF00515">
    <property type="entry name" value="TPR_1"/>
    <property type="match status" value="1"/>
</dbReference>
<feature type="domain" description="O-antigen ligase-related" evidence="7">
    <location>
        <begin position="21"/>
        <end position="171"/>
    </location>
</feature>
<feature type="repeat" description="TPR" evidence="5">
    <location>
        <begin position="333"/>
        <end position="366"/>
    </location>
</feature>
<proteinExistence type="predicted"/>
<gene>
    <name evidence="8" type="ORF">FFWV33_12550</name>
</gene>
<dbReference type="KEGG" id="ffa:FFWV33_12550"/>
<keyword evidence="4 6" id="KW-0472">Membrane</keyword>
<dbReference type="AlphaFoldDB" id="A0A2S1LF17"/>
<evidence type="ECO:0000313" key="8">
    <source>
        <dbReference type="EMBL" id="AWG22289.1"/>
    </source>
</evidence>
<dbReference type="SUPFAM" id="SSF48452">
    <property type="entry name" value="TPR-like"/>
    <property type="match status" value="1"/>
</dbReference>
<dbReference type="RefSeq" id="WP_108741217.1">
    <property type="nucleotide sequence ID" value="NZ_CP020918.1"/>
</dbReference>
<evidence type="ECO:0000256" key="1">
    <source>
        <dbReference type="ARBA" id="ARBA00004141"/>
    </source>
</evidence>
<feature type="transmembrane region" description="Helical" evidence="6">
    <location>
        <begin position="217"/>
        <end position="237"/>
    </location>
</feature>
<dbReference type="Proteomes" id="UP000244527">
    <property type="component" value="Chromosome"/>
</dbReference>
<dbReference type="SMART" id="SM00028">
    <property type="entry name" value="TPR"/>
    <property type="match status" value="4"/>
</dbReference>
<keyword evidence="5" id="KW-0802">TPR repeat</keyword>
<organism evidence="8 9">
    <name type="scientific">Flavobacterium faecale</name>
    <dbReference type="NCBI Taxonomy" id="1355330"/>
    <lineage>
        <taxon>Bacteria</taxon>
        <taxon>Pseudomonadati</taxon>
        <taxon>Bacteroidota</taxon>
        <taxon>Flavobacteriia</taxon>
        <taxon>Flavobacteriales</taxon>
        <taxon>Flavobacteriaceae</taxon>
        <taxon>Flavobacterium</taxon>
    </lineage>
</organism>
<evidence type="ECO:0000256" key="6">
    <source>
        <dbReference type="SAM" id="Phobius"/>
    </source>
</evidence>
<evidence type="ECO:0000256" key="4">
    <source>
        <dbReference type="ARBA" id="ARBA00023136"/>
    </source>
</evidence>
<dbReference type="Pfam" id="PF13181">
    <property type="entry name" value="TPR_8"/>
    <property type="match status" value="1"/>
</dbReference>
<sequence length="452" mass="51024">MTTPFFYASFRQKQSKITAISFAFLLVALYLLKCRAAWIGIVMAAVIYFGLEYDFIKWAKDKKNQMSVKALAIVFCIILIPIGNQLYNSKKASSDGRKFIWKLSTLMVVEKPLLGYGYGLFEKEYNLFQAQYIEKGKATSEEMQNAGHVLVPHNEIFQNAVEGGLVGLTLLSFFIGSLLVALKSRKSLVLSPKSLVESANLEEDSESPQYSINNNRIFHLSFAGVFAFVIIAMVNVATQCIPAMTMFSIYAAIICCQVQPISLPKWIAMKDNSIATTIKMGGIAISIFLLSSLVNTAIADRQNKKASLLVVTKNYPEALKILQKIQPKLQQYPDYWKNLGLVYYKTKKYSDAIDCLNKAKSYSSDPELFLGKGYSYQKLGQYANAIIQFRLLILTKPSKFKYRNLLMQAYLKNKDIPNAKKAAQEIIDLKPKIPSRKVQYYKMKAKKVVSRS</sequence>
<comment type="subcellular location">
    <subcellularLocation>
        <location evidence="1">Membrane</location>
        <topology evidence="1">Multi-pass membrane protein</topology>
    </subcellularLocation>
</comment>
<dbReference type="PANTHER" id="PTHR37422">
    <property type="entry name" value="TEICHURONIC ACID BIOSYNTHESIS PROTEIN TUAE"/>
    <property type="match status" value="1"/>
</dbReference>
<feature type="transmembrane region" description="Helical" evidence="6">
    <location>
        <begin position="164"/>
        <end position="182"/>
    </location>
</feature>
<evidence type="ECO:0000256" key="5">
    <source>
        <dbReference type="PROSITE-ProRule" id="PRU00339"/>
    </source>
</evidence>
<evidence type="ECO:0000259" key="7">
    <source>
        <dbReference type="Pfam" id="PF04932"/>
    </source>
</evidence>
<dbReference type="PANTHER" id="PTHR37422:SF13">
    <property type="entry name" value="LIPOPOLYSACCHARIDE BIOSYNTHESIS PROTEIN PA4999-RELATED"/>
    <property type="match status" value="1"/>
</dbReference>
<dbReference type="EMBL" id="CP020918">
    <property type="protein sequence ID" value="AWG22289.1"/>
    <property type="molecule type" value="Genomic_DNA"/>
</dbReference>
<keyword evidence="2 6" id="KW-0812">Transmembrane</keyword>
<feature type="transmembrane region" description="Helical" evidence="6">
    <location>
        <begin position="15"/>
        <end position="32"/>
    </location>
</feature>
<accession>A0A2S1LF17</accession>
<dbReference type="PROSITE" id="PS50005">
    <property type="entry name" value="TPR"/>
    <property type="match status" value="1"/>
</dbReference>
<reference evidence="8 9" key="1">
    <citation type="submission" date="2017-04" db="EMBL/GenBank/DDBJ databases">
        <title>Compelte genome sequence of WV33.</title>
        <authorList>
            <person name="Lee P.C."/>
        </authorList>
    </citation>
    <scope>NUCLEOTIDE SEQUENCE [LARGE SCALE GENOMIC DNA]</scope>
    <source>
        <strain evidence="8 9">WV33</strain>
    </source>
</reference>
<dbReference type="InterPro" id="IPR007016">
    <property type="entry name" value="O-antigen_ligase-rel_domated"/>
</dbReference>
<dbReference type="Gene3D" id="1.25.40.10">
    <property type="entry name" value="Tetratricopeptide repeat domain"/>
    <property type="match status" value="2"/>
</dbReference>
<feature type="transmembrane region" description="Helical" evidence="6">
    <location>
        <begin position="280"/>
        <end position="299"/>
    </location>
</feature>
<dbReference type="Pfam" id="PF04932">
    <property type="entry name" value="Wzy_C"/>
    <property type="match status" value="1"/>
</dbReference>
<dbReference type="InterPro" id="IPR019734">
    <property type="entry name" value="TPR_rpt"/>
</dbReference>
<dbReference type="InterPro" id="IPR011990">
    <property type="entry name" value="TPR-like_helical_dom_sf"/>
</dbReference>
<feature type="transmembrane region" description="Helical" evidence="6">
    <location>
        <begin position="68"/>
        <end position="87"/>
    </location>
</feature>
<keyword evidence="3 6" id="KW-1133">Transmembrane helix</keyword>
<evidence type="ECO:0000313" key="9">
    <source>
        <dbReference type="Proteomes" id="UP000244527"/>
    </source>
</evidence>
<protein>
    <recommendedName>
        <fullName evidence="7">O-antigen ligase-related domain-containing protein</fullName>
    </recommendedName>
</protein>
<feature type="transmembrane region" description="Helical" evidence="6">
    <location>
        <begin position="249"/>
        <end position="268"/>
    </location>
</feature>
<dbReference type="OrthoDB" id="1454576at2"/>
<dbReference type="InterPro" id="IPR051533">
    <property type="entry name" value="WaaL-like"/>
</dbReference>
<evidence type="ECO:0000256" key="2">
    <source>
        <dbReference type="ARBA" id="ARBA00022692"/>
    </source>
</evidence>
<dbReference type="GO" id="GO:0016020">
    <property type="term" value="C:membrane"/>
    <property type="evidence" value="ECO:0007669"/>
    <property type="project" value="UniProtKB-SubCell"/>
</dbReference>
<evidence type="ECO:0000256" key="3">
    <source>
        <dbReference type="ARBA" id="ARBA00022989"/>
    </source>
</evidence>
<name>A0A2S1LF17_9FLAO</name>